<reference evidence="3" key="1">
    <citation type="journal article" date="2011" name="Proc. Natl. Acad. Sci. U.S.A.">
        <title>Obligate biotrophy features unraveled by the genomic analysis of rust fungi.</title>
        <authorList>
            <person name="Duplessis S."/>
            <person name="Cuomo C.A."/>
            <person name="Lin Y.-C."/>
            <person name="Aerts A."/>
            <person name="Tisserant E."/>
            <person name="Veneault-Fourrey C."/>
            <person name="Joly D.L."/>
            <person name="Hacquard S."/>
            <person name="Amselem J."/>
            <person name="Cantarel B.L."/>
            <person name="Chiu R."/>
            <person name="Coutinho P.M."/>
            <person name="Feau N."/>
            <person name="Field M."/>
            <person name="Frey P."/>
            <person name="Gelhaye E."/>
            <person name="Goldberg J."/>
            <person name="Grabherr M.G."/>
            <person name="Kodira C.D."/>
            <person name="Kohler A."/>
            <person name="Kuees U."/>
            <person name="Lindquist E.A."/>
            <person name="Lucas S.M."/>
            <person name="Mago R."/>
            <person name="Mauceli E."/>
            <person name="Morin E."/>
            <person name="Murat C."/>
            <person name="Pangilinan J.L."/>
            <person name="Park R."/>
            <person name="Pearson M."/>
            <person name="Quesneville H."/>
            <person name="Rouhier N."/>
            <person name="Sakthikumar S."/>
            <person name="Salamov A.A."/>
            <person name="Schmutz J."/>
            <person name="Selles B."/>
            <person name="Shapiro H."/>
            <person name="Tanguay P."/>
            <person name="Tuskan G.A."/>
            <person name="Henrissat B."/>
            <person name="Van de Peer Y."/>
            <person name="Rouze P."/>
            <person name="Ellis J.G."/>
            <person name="Dodds P.N."/>
            <person name="Schein J.E."/>
            <person name="Zhong S."/>
            <person name="Hamelin R.C."/>
            <person name="Grigoriev I.V."/>
            <person name="Szabo L.J."/>
            <person name="Martin F."/>
        </authorList>
    </citation>
    <scope>NUCLEOTIDE SEQUENCE [LARGE SCALE GENOMIC DNA]</scope>
    <source>
        <strain evidence="3">CRL 75-36-700-3 / race SCCL</strain>
    </source>
</reference>
<gene>
    <name evidence="2" type="ORF">PGTG_20966</name>
</gene>
<dbReference type="EMBL" id="DS178268">
    <property type="protein sequence ID" value="EHS64503.1"/>
    <property type="molecule type" value="Genomic_DNA"/>
</dbReference>
<dbReference type="Proteomes" id="UP000008783">
    <property type="component" value="Unassembled WGS sequence"/>
</dbReference>
<dbReference type="HOGENOM" id="CLU_2455799_0_0_1"/>
<protein>
    <submittedName>
        <fullName evidence="2">Uncharacterized protein</fullName>
    </submittedName>
</protein>
<dbReference type="OrthoDB" id="10520558at2759"/>
<dbReference type="VEuPathDB" id="FungiDB:PGTG_20966"/>
<evidence type="ECO:0000313" key="2">
    <source>
        <dbReference type="EMBL" id="EHS64503.1"/>
    </source>
</evidence>
<evidence type="ECO:0000256" key="1">
    <source>
        <dbReference type="SAM" id="MobiDB-lite"/>
    </source>
</evidence>
<evidence type="ECO:0000313" key="3">
    <source>
        <dbReference type="Proteomes" id="UP000008783"/>
    </source>
</evidence>
<keyword evidence="3" id="KW-1185">Reference proteome</keyword>
<dbReference type="AlphaFoldDB" id="H6QQ20"/>
<proteinExistence type="predicted"/>
<name>H6QQ20_PUCGT</name>
<feature type="region of interest" description="Disordered" evidence="1">
    <location>
        <begin position="70"/>
        <end position="90"/>
    </location>
</feature>
<organism evidence="2 3">
    <name type="scientific">Puccinia graminis f. sp. tritici (strain CRL 75-36-700-3 / race SCCL)</name>
    <name type="common">Black stem rust fungus</name>
    <dbReference type="NCBI Taxonomy" id="418459"/>
    <lineage>
        <taxon>Eukaryota</taxon>
        <taxon>Fungi</taxon>
        <taxon>Dikarya</taxon>
        <taxon>Basidiomycota</taxon>
        <taxon>Pucciniomycotina</taxon>
        <taxon>Pucciniomycetes</taxon>
        <taxon>Pucciniales</taxon>
        <taxon>Pucciniaceae</taxon>
        <taxon>Puccinia</taxon>
    </lineage>
</organism>
<dbReference type="InParanoid" id="H6QQ20"/>
<dbReference type="RefSeq" id="XP_003890417.1">
    <property type="nucleotide sequence ID" value="XM_003890368.1"/>
</dbReference>
<dbReference type="GeneID" id="13542654"/>
<dbReference type="KEGG" id="pgr:PGTG_20966"/>
<accession>H6QQ20</accession>
<sequence length="90" mass="9325">MADCVRPGAALSSPASMERQHATPRRLGSAGRAAEAEVGLPLNRLKPLHCGDAVSPSALAGAAESWLDGTRPQASSFQLPLPRQATRPPS</sequence>
<feature type="region of interest" description="Disordered" evidence="1">
    <location>
        <begin position="1"/>
        <end position="32"/>
    </location>
</feature>